<reference evidence="1 2" key="1">
    <citation type="journal article" date="2020" name="Cell">
        <title>Large-Scale Comparative Analyses of Tick Genomes Elucidate Their Genetic Diversity and Vector Capacities.</title>
        <authorList>
            <consortium name="Tick Genome and Microbiome Consortium (TIGMIC)"/>
            <person name="Jia N."/>
            <person name="Wang J."/>
            <person name="Shi W."/>
            <person name="Du L."/>
            <person name="Sun Y."/>
            <person name="Zhan W."/>
            <person name="Jiang J.F."/>
            <person name="Wang Q."/>
            <person name="Zhang B."/>
            <person name="Ji P."/>
            <person name="Bell-Sakyi L."/>
            <person name="Cui X.M."/>
            <person name="Yuan T.T."/>
            <person name="Jiang B.G."/>
            <person name="Yang W.F."/>
            <person name="Lam T.T."/>
            <person name="Chang Q.C."/>
            <person name="Ding S.J."/>
            <person name="Wang X.J."/>
            <person name="Zhu J.G."/>
            <person name="Ruan X.D."/>
            <person name="Zhao L."/>
            <person name="Wei J.T."/>
            <person name="Ye R.Z."/>
            <person name="Que T.C."/>
            <person name="Du C.H."/>
            <person name="Zhou Y.H."/>
            <person name="Cheng J.X."/>
            <person name="Dai P.F."/>
            <person name="Guo W.B."/>
            <person name="Han X.H."/>
            <person name="Huang E.J."/>
            <person name="Li L.F."/>
            <person name="Wei W."/>
            <person name="Gao Y.C."/>
            <person name="Liu J.Z."/>
            <person name="Shao H.Z."/>
            <person name="Wang X."/>
            <person name="Wang C.C."/>
            <person name="Yang T.C."/>
            <person name="Huo Q.B."/>
            <person name="Li W."/>
            <person name="Chen H.Y."/>
            <person name="Chen S.E."/>
            <person name="Zhou L.G."/>
            <person name="Ni X.B."/>
            <person name="Tian J.H."/>
            <person name="Sheng Y."/>
            <person name="Liu T."/>
            <person name="Pan Y.S."/>
            <person name="Xia L.Y."/>
            <person name="Li J."/>
            <person name="Zhao F."/>
            <person name="Cao W.C."/>
        </authorList>
    </citation>
    <scope>NUCLEOTIDE SEQUENCE [LARGE SCALE GENOMIC DNA]</scope>
    <source>
        <strain evidence="1">Iper-2018</strain>
    </source>
</reference>
<keyword evidence="2" id="KW-1185">Reference proteome</keyword>
<sequence length="188" mass="20880">MLQIMQFHLYLASKSRHRLPPPLPIAQPAPLPKPISLPLTAPTARQPQGACESEESSYPDMDTLASCTDLSELALCTCSLAAERRGRRRKLSIEDQHFLVLVKLRVGLFHKHLGHLMDVSEATALIKSGLLERPFEARDSVMADKGSKIQDLLEKKGVSLNIPPFLTKEQFLAGEVQETQDIAALRIH</sequence>
<organism evidence="1 2">
    <name type="scientific">Ixodes persulcatus</name>
    <name type="common">Taiga tick</name>
    <dbReference type="NCBI Taxonomy" id="34615"/>
    <lineage>
        <taxon>Eukaryota</taxon>
        <taxon>Metazoa</taxon>
        <taxon>Ecdysozoa</taxon>
        <taxon>Arthropoda</taxon>
        <taxon>Chelicerata</taxon>
        <taxon>Arachnida</taxon>
        <taxon>Acari</taxon>
        <taxon>Parasitiformes</taxon>
        <taxon>Ixodida</taxon>
        <taxon>Ixodoidea</taxon>
        <taxon>Ixodidae</taxon>
        <taxon>Ixodinae</taxon>
        <taxon>Ixodes</taxon>
    </lineage>
</organism>
<feature type="non-terminal residue" evidence="1">
    <location>
        <position position="188"/>
    </location>
</feature>
<dbReference type="EMBL" id="JABSTQ010010335">
    <property type="protein sequence ID" value="KAG0421672.1"/>
    <property type="molecule type" value="Genomic_DNA"/>
</dbReference>
<evidence type="ECO:0000313" key="2">
    <source>
        <dbReference type="Proteomes" id="UP000805193"/>
    </source>
</evidence>
<comment type="caution">
    <text evidence="1">The sequence shown here is derived from an EMBL/GenBank/DDBJ whole genome shotgun (WGS) entry which is preliminary data.</text>
</comment>
<gene>
    <name evidence="1" type="ORF">HPB47_002452</name>
</gene>
<evidence type="ECO:0000313" key="1">
    <source>
        <dbReference type="EMBL" id="KAG0421672.1"/>
    </source>
</evidence>
<protein>
    <submittedName>
        <fullName evidence="1">Uncharacterized protein</fullName>
    </submittedName>
</protein>
<name>A0AC60PME3_IXOPE</name>
<dbReference type="Proteomes" id="UP000805193">
    <property type="component" value="Unassembled WGS sequence"/>
</dbReference>
<accession>A0AC60PME3</accession>
<proteinExistence type="predicted"/>